<feature type="transmembrane region" description="Helical" evidence="1">
    <location>
        <begin position="49"/>
        <end position="76"/>
    </location>
</feature>
<feature type="transmembrane region" description="Helical" evidence="1">
    <location>
        <begin position="24"/>
        <end position="42"/>
    </location>
</feature>
<dbReference type="Proteomes" id="UP000031774">
    <property type="component" value="Chromosome"/>
</dbReference>
<dbReference type="KEGG" id="svt:SVTN_15655"/>
<dbReference type="HOGENOM" id="CLU_2071913_0_0_11"/>
<dbReference type="AlphaFoldDB" id="A0A0B5I5H6"/>
<sequence>MLLAALTPVAASIAWLDQGFADPSLLSLVLATAGVTAVPLFLHAGSSGFVSAIGVISVFLLVWSYIAAMAGMFVFFPSVLQLWLAAAADPRRRPTAAKVMAGAGLALSVLLLAHFYGE</sequence>
<gene>
    <name evidence="2" type="ORF">SVTN_15655</name>
</gene>
<keyword evidence="1" id="KW-0472">Membrane</keyword>
<accession>A0A0B5I5H6</accession>
<organism evidence="2 3">
    <name type="scientific">Streptomyces vietnamensis</name>
    <dbReference type="NCBI Taxonomy" id="362257"/>
    <lineage>
        <taxon>Bacteria</taxon>
        <taxon>Bacillati</taxon>
        <taxon>Actinomycetota</taxon>
        <taxon>Actinomycetes</taxon>
        <taxon>Kitasatosporales</taxon>
        <taxon>Streptomycetaceae</taxon>
        <taxon>Streptomyces</taxon>
    </lineage>
</organism>
<keyword evidence="1" id="KW-0812">Transmembrane</keyword>
<dbReference type="EMBL" id="CP010407">
    <property type="protein sequence ID" value="AJF65632.1"/>
    <property type="molecule type" value="Genomic_DNA"/>
</dbReference>
<evidence type="ECO:0000313" key="3">
    <source>
        <dbReference type="Proteomes" id="UP000031774"/>
    </source>
</evidence>
<name>A0A0B5I5H6_9ACTN</name>
<protein>
    <submittedName>
        <fullName evidence="2">Uncharacterized protein</fullName>
    </submittedName>
</protein>
<keyword evidence="3" id="KW-1185">Reference proteome</keyword>
<evidence type="ECO:0000256" key="1">
    <source>
        <dbReference type="SAM" id="Phobius"/>
    </source>
</evidence>
<evidence type="ECO:0000313" key="2">
    <source>
        <dbReference type="EMBL" id="AJF65632.1"/>
    </source>
</evidence>
<proteinExistence type="predicted"/>
<feature type="transmembrane region" description="Helical" evidence="1">
    <location>
        <begin position="96"/>
        <end position="116"/>
    </location>
</feature>
<reference evidence="2 3" key="1">
    <citation type="submission" date="2014-12" db="EMBL/GenBank/DDBJ databases">
        <title>Complete genome sequence of Streptomyces vietnamensis strain GIMV4.0001, a genetic manipulable producer of the benzoisochromanequinone antibiotic granaticin.</title>
        <authorList>
            <person name="Deng M.R."/>
            <person name="Guo J."/>
            <person name="Ma L.Y."/>
            <person name="Feng G.D."/>
            <person name="Mo C.Y."/>
            <person name="Zhu H.H."/>
        </authorList>
    </citation>
    <scope>NUCLEOTIDE SEQUENCE [LARGE SCALE GENOMIC DNA]</scope>
    <source>
        <strain evidence="3">GIMV4.0001</strain>
    </source>
</reference>
<keyword evidence="1" id="KW-1133">Transmembrane helix</keyword>